<protein>
    <submittedName>
        <fullName evidence="3">G6039 protein</fullName>
    </submittedName>
</protein>
<evidence type="ECO:0000313" key="4">
    <source>
        <dbReference type="Proteomes" id="UP001497392"/>
    </source>
</evidence>
<feature type="region of interest" description="Disordered" evidence="1">
    <location>
        <begin position="1"/>
        <end position="62"/>
    </location>
</feature>
<feature type="region of interest" description="Disordered" evidence="1">
    <location>
        <begin position="558"/>
        <end position="580"/>
    </location>
</feature>
<evidence type="ECO:0000256" key="1">
    <source>
        <dbReference type="SAM" id="MobiDB-lite"/>
    </source>
</evidence>
<accession>A0ABP1G111</accession>
<proteinExistence type="predicted"/>
<gene>
    <name evidence="3" type="primary">g6039</name>
    <name evidence="3" type="ORF">VP750_LOCUS5171</name>
</gene>
<evidence type="ECO:0000259" key="2">
    <source>
        <dbReference type="PROSITE" id="PS50217"/>
    </source>
</evidence>
<sequence length="580" mass="61281">MGRKRSRPVSGSSGGSDPRHGPQASGSCKRAAMEDLAAMKNRRERQREERLAKSRATAAVSRERRRIEIGEMGARANELEQNNSYLKGLLDTRDQEKQRLAMELDQLLHAQPNSVRFPENMAAPSSAGFGQMLPDLASPPQLLTDYGGQPHGGETIAPQIWRSPFTEPAPAAETLCVDAAEGNACLIGHAFGLAADAVAPAAKMSGSQPAGVQLHQDSRGEPVAGALSGASQVTRCSESAQMTGLRSSGHSAAALQSLDASPKQSAPEQRLLPEPQRSLGVGEGLDMQAPSWPRASRTFPDQTLRSQLMAPPGPSSDALSEGWEEDGLQRMASGSDCGQVIGRKGSASLPLHLQPQLLQDFGRKGSASLPTFWGSPDAREYLLGRSGSLPGMSVSAGPGIIVGLDGQWIRLKPGCRPLPAQKPRQGAPGQPGVHDQPTPTPIWVPNQPKQAFCHGRVAASGIPEETEPIPQPAKETPDHRQLQWGTPPTKYDSHESDDLCFGGELESLGLPDQAGLALQQPGMVLDSDLAGNAQPFSTTICPPGDAPPITAPFLAAGAQQGISDVRSEEPDFLNDSPFPG</sequence>
<organism evidence="3 4">
    <name type="scientific">Coccomyxa viridis</name>
    <dbReference type="NCBI Taxonomy" id="1274662"/>
    <lineage>
        <taxon>Eukaryota</taxon>
        <taxon>Viridiplantae</taxon>
        <taxon>Chlorophyta</taxon>
        <taxon>core chlorophytes</taxon>
        <taxon>Trebouxiophyceae</taxon>
        <taxon>Trebouxiophyceae incertae sedis</taxon>
        <taxon>Coccomyxaceae</taxon>
        <taxon>Coccomyxa</taxon>
    </lineage>
</organism>
<comment type="caution">
    <text evidence="3">The sequence shown here is derived from an EMBL/GenBank/DDBJ whole genome shotgun (WGS) entry which is preliminary data.</text>
</comment>
<evidence type="ECO:0000313" key="3">
    <source>
        <dbReference type="EMBL" id="CAL5223512.1"/>
    </source>
</evidence>
<feature type="region of interest" description="Disordered" evidence="1">
    <location>
        <begin position="208"/>
        <end position="298"/>
    </location>
</feature>
<dbReference type="EMBL" id="CAXHTA020000008">
    <property type="protein sequence ID" value="CAL5223512.1"/>
    <property type="molecule type" value="Genomic_DNA"/>
</dbReference>
<feature type="region of interest" description="Disordered" evidence="1">
    <location>
        <begin position="463"/>
        <end position="495"/>
    </location>
</feature>
<dbReference type="InterPro" id="IPR004827">
    <property type="entry name" value="bZIP"/>
</dbReference>
<feature type="region of interest" description="Disordered" evidence="1">
    <location>
        <begin position="305"/>
        <end position="324"/>
    </location>
</feature>
<dbReference type="PROSITE" id="PS50217">
    <property type="entry name" value="BZIP"/>
    <property type="match status" value="1"/>
</dbReference>
<dbReference type="Proteomes" id="UP001497392">
    <property type="component" value="Unassembled WGS sequence"/>
</dbReference>
<keyword evidence="4" id="KW-1185">Reference proteome</keyword>
<feature type="compositionally biased region" description="Polar residues" evidence="1">
    <location>
        <begin position="229"/>
        <end position="250"/>
    </location>
</feature>
<feature type="domain" description="BZIP" evidence="2">
    <location>
        <begin position="44"/>
        <end position="107"/>
    </location>
</feature>
<reference evidence="3 4" key="1">
    <citation type="submission" date="2024-06" db="EMBL/GenBank/DDBJ databases">
        <authorList>
            <person name="Kraege A."/>
            <person name="Thomma B."/>
        </authorList>
    </citation>
    <scope>NUCLEOTIDE SEQUENCE [LARGE SCALE GENOMIC DNA]</scope>
</reference>
<feature type="compositionally biased region" description="Polar residues" evidence="1">
    <location>
        <begin position="258"/>
        <end position="267"/>
    </location>
</feature>
<name>A0ABP1G111_9CHLO</name>
<feature type="region of interest" description="Disordered" evidence="1">
    <location>
        <begin position="415"/>
        <end position="440"/>
    </location>
</feature>